<evidence type="ECO:0000313" key="3">
    <source>
        <dbReference type="Proteomes" id="UP000789342"/>
    </source>
</evidence>
<dbReference type="AlphaFoldDB" id="A0A9N9J9F5"/>
<evidence type="ECO:0000313" key="2">
    <source>
        <dbReference type="EMBL" id="CAG8768608.1"/>
    </source>
</evidence>
<dbReference type="EMBL" id="CAJVPV010045118">
    <property type="protein sequence ID" value="CAG8768608.1"/>
    <property type="molecule type" value="Genomic_DNA"/>
</dbReference>
<feature type="non-terminal residue" evidence="2">
    <location>
        <position position="92"/>
    </location>
</feature>
<evidence type="ECO:0000256" key="1">
    <source>
        <dbReference type="SAM" id="SignalP"/>
    </source>
</evidence>
<feature type="chain" id="PRO_5040280107" evidence="1">
    <location>
        <begin position="26"/>
        <end position="92"/>
    </location>
</feature>
<dbReference type="OrthoDB" id="1939603at2759"/>
<sequence length="92" mass="9876">MLVINTAGLTVAPLLISHFMAATQSMNNSAGLIAPTQCFPANHNRTNTRSYDDNDIGSASNGDCPQKVYSFVALPGRNTKKNYGTLNHLNAH</sequence>
<comment type="caution">
    <text evidence="2">The sequence shown here is derived from an EMBL/GenBank/DDBJ whole genome shotgun (WGS) entry which is preliminary data.</text>
</comment>
<name>A0A9N9J9F5_9GLOM</name>
<dbReference type="Proteomes" id="UP000789342">
    <property type="component" value="Unassembled WGS sequence"/>
</dbReference>
<keyword evidence="1" id="KW-0732">Signal</keyword>
<accession>A0A9N9J9F5</accession>
<proteinExistence type="predicted"/>
<feature type="signal peptide" evidence="1">
    <location>
        <begin position="1"/>
        <end position="25"/>
    </location>
</feature>
<gene>
    <name evidence="2" type="ORF">AMORRO_LOCUS16442</name>
</gene>
<protein>
    <submittedName>
        <fullName evidence="2">11388_t:CDS:1</fullName>
    </submittedName>
</protein>
<organism evidence="2 3">
    <name type="scientific">Acaulospora morrowiae</name>
    <dbReference type="NCBI Taxonomy" id="94023"/>
    <lineage>
        <taxon>Eukaryota</taxon>
        <taxon>Fungi</taxon>
        <taxon>Fungi incertae sedis</taxon>
        <taxon>Mucoromycota</taxon>
        <taxon>Glomeromycotina</taxon>
        <taxon>Glomeromycetes</taxon>
        <taxon>Diversisporales</taxon>
        <taxon>Acaulosporaceae</taxon>
        <taxon>Acaulospora</taxon>
    </lineage>
</organism>
<keyword evidence="3" id="KW-1185">Reference proteome</keyword>
<reference evidence="2" key="1">
    <citation type="submission" date="2021-06" db="EMBL/GenBank/DDBJ databases">
        <authorList>
            <person name="Kallberg Y."/>
            <person name="Tangrot J."/>
            <person name="Rosling A."/>
        </authorList>
    </citation>
    <scope>NUCLEOTIDE SEQUENCE</scope>
    <source>
        <strain evidence="2">CL551</strain>
    </source>
</reference>